<keyword evidence="2" id="KW-1133">Transmembrane helix</keyword>
<comment type="caution">
    <text evidence="3">The sequence shown here is derived from an EMBL/GenBank/DDBJ whole genome shotgun (WGS) entry which is preliminary data.</text>
</comment>
<keyword evidence="2" id="KW-0472">Membrane</keyword>
<feature type="region of interest" description="Disordered" evidence="1">
    <location>
        <begin position="31"/>
        <end position="122"/>
    </location>
</feature>
<evidence type="ECO:0000256" key="1">
    <source>
        <dbReference type="SAM" id="MobiDB-lite"/>
    </source>
</evidence>
<accession>A0ABS2SRH6</accession>
<organism evidence="3 4">
    <name type="scientific">Shouchella xiaoxiensis</name>
    <dbReference type="NCBI Taxonomy" id="766895"/>
    <lineage>
        <taxon>Bacteria</taxon>
        <taxon>Bacillati</taxon>
        <taxon>Bacillota</taxon>
        <taxon>Bacilli</taxon>
        <taxon>Bacillales</taxon>
        <taxon>Bacillaceae</taxon>
        <taxon>Shouchella</taxon>
    </lineage>
</organism>
<feature type="compositionally biased region" description="Polar residues" evidence="1">
    <location>
        <begin position="87"/>
        <end position="105"/>
    </location>
</feature>
<dbReference type="EMBL" id="JAFBCV010000003">
    <property type="protein sequence ID" value="MBM7838093.1"/>
    <property type="molecule type" value="Genomic_DNA"/>
</dbReference>
<name>A0ABS2SRH6_9BACI</name>
<reference evidence="3" key="1">
    <citation type="submission" date="2021-01" db="EMBL/GenBank/DDBJ databases">
        <title>Genomic Encyclopedia of Type Strains, Phase IV (KMG-IV): sequencing the most valuable type-strain genomes for metagenomic binning, comparative biology and taxonomic classification.</title>
        <authorList>
            <person name="Goeker M."/>
        </authorList>
    </citation>
    <scope>NUCLEOTIDE SEQUENCE</scope>
    <source>
        <strain evidence="3">DSM 21943</strain>
    </source>
</reference>
<evidence type="ECO:0000313" key="4">
    <source>
        <dbReference type="Proteomes" id="UP001179280"/>
    </source>
</evidence>
<feature type="transmembrane region" description="Helical" evidence="2">
    <location>
        <begin position="6"/>
        <end position="26"/>
    </location>
</feature>
<proteinExistence type="predicted"/>
<protein>
    <submittedName>
        <fullName evidence="3">DNA mismatch repair ATPase MutL</fullName>
    </submittedName>
</protein>
<dbReference type="RefSeq" id="WP_035422064.1">
    <property type="nucleotide sequence ID" value="NZ_JAFBCV010000003.1"/>
</dbReference>
<gene>
    <name evidence="3" type="ORF">JOC54_001324</name>
</gene>
<keyword evidence="4" id="KW-1185">Reference proteome</keyword>
<dbReference type="Proteomes" id="UP001179280">
    <property type="component" value="Unassembled WGS sequence"/>
</dbReference>
<feature type="compositionally biased region" description="Basic and acidic residues" evidence="1">
    <location>
        <begin position="106"/>
        <end position="122"/>
    </location>
</feature>
<evidence type="ECO:0000313" key="3">
    <source>
        <dbReference type="EMBL" id="MBM7838093.1"/>
    </source>
</evidence>
<keyword evidence="2" id="KW-0812">Transmembrane</keyword>
<sequence length="186" mass="21017">MSDLLSFLLANPLLLIVVIGLLISTFSRMAQSKQPESDSEGPAEQRQPQQQRSNPQHRNRPVEAKPQQKTADEIKWEDYFPTEAAPPNQTQSTAQNKQSSANGDQRQQELYERQKQARAKAREIKEQVDLSAISDLTVERDRSIDGLDMDFKNLSGKKAMQAVVWSEVLGPPKGRSAIGKYRSNRR</sequence>
<evidence type="ECO:0000256" key="2">
    <source>
        <dbReference type="SAM" id="Phobius"/>
    </source>
</evidence>
<feature type="compositionally biased region" description="Low complexity" evidence="1">
    <location>
        <begin position="45"/>
        <end position="56"/>
    </location>
</feature>